<evidence type="ECO:0000313" key="2">
    <source>
        <dbReference type="Proteomes" id="UP000702425"/>
    </source>
</evidence>
<gene>
    <name evidence="1" type="ORF">E5S67_00763</name>
</gene>
<accession>A0ABX2CRP0</accession>
<dbReference type="Proteomes" id="UP000702425">
    <property type="component" value="Unassembled WGS sequence"/>
</dbReference>
<comment type="caution">
    <text evidence="1">The sequence shown here is derived from an EMBL/GenBank/DDBJ whole genome shotgun (WGS) entry which is preliminary data.</text>
</comment>
<reference evidence="1 2" key="1">
    <citation type="journal article" date="2020" name="Sci. Rep.">
        <title>A novel cyanobacterial geosmin producer, revising GeoA distribution and dispersion patterns in Bacteria.</title>
        <authorList>
            <person name="Churro C."/>
            <person name="Semedo-Aguiar A.P."/>
            <person name="Silva A.D."/>
            <person name="Pereira-Leal J.B."/>
            <person name="Leite R.B."/>
        </authorList>
    </citation>
    <scope>NUCLEOTIDE SEQUENCE [LARGE SCALE GENOMIC DNA]</scope>
    <source>
        <strain evidence="1 2">IPMA8</strain>
    </source>
</reference>
<protein>
    <recommendedName>
        <fullName evidence="3">Tocopherol cyclase</fullName>
    </recommendedName>
</protein>
<dbReference type="Pfam" id="PF14249">
    <property type="entry name" value="Tocopherol_cycl"/>
    <property type="match status" value="1"/>
</dbReference>
<evidence type="ECO:0008006" key="3">
    <source>
        <dbReference type="Google" id="ProtNLM"/>
    </source>
</evidence>
<dbReference type="PANTHER" id="PTHR35309:SF4">
    <property type="entry name" value="TOCOPHEROL CYCLASE"/>
    <property type="match status" value="1"/>
</dbReference>
<sequence length="382" mass="43578">MTLLSAIGNFMSNSLSQLKTIETPHSGYHWDGSSRRFFEGWYYRITLPIHGQSFAFMYSIEDPRGGQPYSGGAAQILGPKDSYLCRTLPDVNKFWAHRESLGFGHWGKTDLQIKPDYLEPQVFDSLVEEGYQATATLNQGYLHDPGSRSRCFWQYEIQPIYGWGNSEQLQKSTAGMLSFLPVFEPGWQILMAHGLATGWIDWNGQRYEFKDAPAYSEKNWGGAFPQKWFWINCNCFQGEKDLALTAGGGKRGVLWWMESVAMICLHYRGKFYEFVPWNSQVSWNIEPWGSWKMQARNSQFEVELIGTTKTSGTYVRTPTEKGMAFCCRDTTHGELRLQLRELLGGNVEKNGKQRSKIILEAQSSLSGLEVGGGPWDEVWRSN</sequence>
<dbReference type="EMBL" id="SRRZ01000009">
    <property type="protein sequence ID" value="NQE33046.1"/>
    <property type="molecule type" value="Genomic_DNA"/>
</dbReference>
<dbReference type="InterPro" id="IPR025893">
    <property type="entry name" value="Tocopherol_cyclase"/>
</dbReference>
<proteinExistence type="predicted"/>
<evidence type="ECO:0000313" key="1">
    <source>
        <dbReference type="EMBL" id="NQE33046.1"/>
    </source>
</evidence>
<keyword evidence="2" id="KW-1185">Reference proteome</keyword>
<organism evidence="1 2">
    <name type="scientific">Microcoleus asticus IPMA8</name>
    <dbReference type="NCBI Taxonomy" id="2563858"/>
    <lineage>
        <taxon>Bacteria</taxon>
        <taxon>Bacillati</taxon>
        <taxon>Cyanobacteriota</taxon>
        <taxon>Cyanophyceae</taxon>
        <taxon>Oscillatoriophycideae</taxon>
        <taxon>Oscillatoriales</taxon>
        <taxon>Microcoleaceae</taxon>
        <taxon>Microcoleus</taxon>
        <taxon>Microcoleus asticus</taxon>
    </lineage>
</organism>
<name>A0ABX2CRP0_9CYAN</name>
<dbReference type="PANTHER" id="PTHR35309">
    <property type="match status" value="1"/>
</dbReference>